<feature type="compositionally biased region" description="Basic residues" evidence="1">
    <location>
        <begin position="85"/>
        <end position="99"/>
    </location>
</feature>
<feature type="domain" description="Transglycosylase SLT" evidence="3">
    <location>
        <begin position="226"/>
        <end position="310"/>
    </location>
</feature>
<dbReference type="CDD" id="cd00254">
    <property type="entry name" value="LT-like"/>
    <property type="match status" value="1"/>
</dbReference>
<dbReference type="SUPFAM" id="SSF53955">
    <property type="entry name" value="Lysozyme-like"/>
    <property type="match status" value="1"/>
</dbReference>
<dbReference type="InterPro" id="IPR023346">
    <property type="entry name" value="Lysozyme-like_dom_sf"/>
</dbReference>
<dbReference type="Gene3D" id="1.10.530.10">
    <property type="match status" value="1"/>
</dbReference>
<keyword evidence="5" id="KW-1185">Reference proteome</keyword>
<evidence type="ECO:0000313" key="4">
    <source>
        <dbReference type="EMBL" id="PWN98879.1"/>
    </source>
</evidence>
<dbReference type="AlphaFoldDB" id="A0A316ZBF9"/>
<evidence type="ECO:0000259" key="3">
    <source>
        <dbReference type="Pfam" id="PF01464"/>
    </source>
</evidence>
<dbReference type="InterPro" id="IPR008258">
    <property type="entry name" value="Transglycosylase_SLT_dom_1"/>
</dbReference>
<dbReference type="OrthoDB" id="2537480at2759"/>
<evidence type="ECO:0000313" key="5">
    <source>
        <dbReference type="Proteomes" id="UP000245946"/>
    </source>
</evidence>
<protein>
    <recommendedName>
        <fullName evidence="3">Transglycosylase SLT domain-containing protein</fullName>
    </recommendedName>
</protein>
<sequence length="362" mass="38888">MKFSALVSLAVVAMGASSALGSLYDADALPNGVALPRRSRHPLSEQRRRALVDTYYAQHPEEARRDLADADADAEIEKRGSTKSCKAKTNKSKNKKSQAAKKAAEQASAKTDTKAVKKQKTEHKTEQKSQKTEEKSTSSSSSSNNDASGSKGLFGMRFAGQCTDPGASDEYPNGNINFLNCGVSKQNPNSKWKAPNVKLSDLRVISAHQAAQSATFKPCAKYEGAFSAAEKATGVPAVLLMSFAMQESTCNPSVTGGNGEIGMMQLTPDKCGGINCWDAATNIMTGAKYFKTEYDNRGQNVLAAAGAYNGWQDGQLSYNSATNKQWGCNAQNNLDYLNQLFNGWCQGKTGYDLKVYNNLGSC</sequence>
<dbReference type="GeneID" id="37269693"/>
<reference evidence="4 5" key="1">
    <citation type="journal article" date="2018" name="Mol. Biol. Evol.">
        <title>Broad Genomic Sampling Reveals a Smut Pathogenic Ancestry of the Fungal Clade Ustilaginomycotina.</title>
        <authorList>
            <person name="Kijpornyongpan T."/>
            <person name="Mondo S.J."/>
            <person name="Barry K."/>
            <person name="Sandor L."/>
            <person name="Lee J."/>
            <person name="Lipzen A."/>
            <person name="Pangilinan J."/>
            <person name="LaButti K."/>
            <person name="Hainaut M."/>
            <person name="Henrissat B."/>
            <person name="Grigoriev I.V."/>
            <person name="Spatafora J.W."/>
            <person name="Aime M.C."/>
        </authorList>
    </citation>
    <scope>NUCLEOTIDE SEQUENCE [LARGE SCALE GENOMIC DNA]</scope>
    <source>
        <strain evidence="4 5">MCA 4186</strain>
    </source>
</reference>
<dbReference type="Proteomes" id="UP000245946">
    <property type="component" value="Unassembled WGS sequence"/>
</dbReference>
<feature type="compositionally biased region" description="Basic and acidic residues" evidence="1">
    <location>
        <begin position="122"/>
        <end position="136"/>
    </location>
</feature>
<dbReference type="Pfam" id="PF01464">
    <property type="entry name" value="SLT"/>
    <property type="match status" value="1"/>
</dbReference>
<keyword evidence="2" id="KW-0732">Signal</keyword>
<proteinExistence type="predicted"/>
<evidence type="ECO:0000256" key="2">
    <source>
        <dbReference type="SAM" id="SignalP"/>
    </source>
</evidence>
<dbReference type="RefSeq" id="XP_025599158.1">
    <property type="nucleotide sequence ID" value="XM_025742149.1"/>
</dbReference>
<feature type="signal peptide" evidence="2">
    <location>
        <begin position="1"/>
        <end position="21"/>
    </location>
</feature>
<gene>
    <name evidence="4" type="ORF">FA09DRAFT_329361</name>
</gene>
<accession>A0A316ZBF9</accession>
<dbReference type="EMBL" id="KZ819290">
    <property type="protein sequence ID" value="PWN98879.1"/>
    <property type="molecule type" value="Genomic_DNA"/>
</dbReference>
<organism evidence="4 5">
    <name type="scientific">Tilletiopsis washingtonensis</name>
    <dbReference type="NCBI Taxonomy" id="58919"/>
    <lineage>
        <taxon>Eukaryota</taxon>
        <taxon>Fungi</taxon>
        <taxon>Dikarya</taxon>
        <taxon>Basidiomycota</taxon>
        <taxon>Ustilaginomycotina</taxon>
        <taxon>Exobasidiomycetes</taxon>
        <taxon>Entylomatales</taxon>
        <taxon>Entylomatales incertae sedis</taxon>
        <taxon>Tilletiopsis</taxon>
    </lineage>
</organism>
<evidence type="ECO:0000256" key="1">
    <source>
        <dbReference type="SAM" id="MobiDB-lite"/>
    </source>
</evidence>
<feature type="chain" id="PRO_5016393189" description="Transglycosylase SLT domain-containing protein" evidence="2">
    <location>
        <begin position="22"/>
        <end position="362"/>
    </location>
</feature>
<feature type="region of interest" description="Disordered" evidence="1">
    <location>
        <begin position="62"/>
        <end position="150"/>
    </location>
</feature>
<name>A0A316ZBF9_9BASI</name>